<keyword evidence="1" id="KW-0808">Transferase</keyword>
<dbReference type="InterPro" id="IPR050267">
    <property type="entry name" value="Anti-sigma-factor_SerPK"/>
</dbReference>
<dbReference type="CDD" id="cd16936">
    <property type="entry name" value="HATPase_RsbW-like"/>
    <property type="match status" value="1"/>
</dbReference>
<sequence length="172" mass="18082">MTENEDLVRTAPPDPPRTTPRTAPHTMSRPAVATPLADGARPGTLLMRRRFAGLPEQVGQARRFVALAVGDRAAADQAVLMTSELATNAVQHTRSGAGGFFEVSVYLAGPFLRVEVADGGGPAGTPSARALDPLAEQLPGGRGLAIVELCATRWGQSGDDSGRVVWFELPQD</sequence>
<evidence type="ECO:0000256" key="1">
    <source>
        <dbReference type="ARBA" id="ARBA00022527"/>
    </source>
</evidence>
<comment type="caution">
    <text evidence="4">The sequence shown here is derived from an EMBL/GenBank/DDBJ whole genome shotgun (WGS) entry which is preliminary data.</text>
</comment>
<feature type="region of interest" description="Disordered" evidence="2">
    <location>
        <begin position="1"/>
        <end position="29"/>
    </location>
</feature>
<dbReference type="Pfam" id="PF13581">
    <property type="entry name" value="HATPase_c_2"/>
    <property type="match status" value="1"/>
</dbReference>
<dbReference type="InterPro" id="IPR036890">
    <property type="entry name" value="HATPase_C_sf"/>
</dbReference>
<keyword evidence="4" id="KW-0067">ATP-binding</keyword>
<evidence type="ECO:0000313" key="5">
    <source>
        <dbReference type="Proteomes" id="UP001595850"/>
    </source>
</evidence>
<evidence type="ECO:0000313" key="4">
    <source>
        <dbReference type="EMBL" id="MFC4061857.1"/>
    </source>
</evidence>
<proteinExistence type="predicted"/>
<keyword evidence="4" id="KW-0547">Nucleotide-binding</keyword>
<dbReference type="SUPFAM" id="SSF55874">
    <property type="entry name" value="ATPase domain of HSP90 chaperone/DNA topoisomerase II/histidine kinase"/>
    <property type="match status" value="1"/>
</dbReference>
<dbReference type="PANTHER" id="PTHR35526">
    <property type="entry name" value="ANTI-SIGMA-F FACTOR RSBW-RELATED"/>
    <property type="match status" value="1"/>
</dbReference>
<keyword evidence="1" id="KW-0723">Serine/threonine-protein kinase</keyword>
<dbReference type="RefSeq" id="WP_377292458.1">
    <property type="nucleotide sequence ID" value="NZ_JBHSBM010000037.1"/>
</dbReference>
<evidence type="ECO:0000256" key="2">
    <source>
        <dbReference type="SAM" id="MobiDB-lite"/>
    </source>
</evidence>
<dbReference type="Gene3D" id="3.30.565.10">
    <property type="entry name" value="Histidine kinase-like ATPase, C-terminal domain"/>
    <property type="match status" value="1"/>
</dbReference>
<dbReference type="InterPro" id="IPR003594">
    <property type="entry name" value="HATPase_dom"/>
</dbReference>
<organism evidence="4 5">
    <name type="scientific">Planomonospora corallina</name>
    <dbReference type="NCBI Taxonomy" id="1806052"/>
    <lineage>
        <taxon>Bacteria</taxon>
        <taxon>Bacillati</taxon>
        <taxon>Actinomycetota</taxon>
        <taxon>Actinomycetes</taxon>
        <taxon>Streptosporangiales</taxon>
        <taxon>Streptosporangiaceae</taxon>
        <taxon>Planomonospora</taxon>
    </lineage>
</organism>
<protein>
    <submittedName>
        <fullName evidence="4">ATP-binding protein</fullName>
    </submittedName>
</protein>
<gene>
    <name evidence="4" type="ORF">ACFOWE_26440</name>
</gene>
<dbReference type="PANTHER" id="PTHR35526:SF3">
    <property type="entry name" value="ANTI-SIGMA-F FACTOR RSBW"/>
    <property type="match status" value="1"/>
</dbReference>
<name>A0ABV8IFU4_9ACTN</name>
<keyword evidence="1" id="KW-0418">Kinase</keyword>
<feature type="domain" description="Histidine kinase/HSP90-like ATPase" evidence="3">
    <location>
        <begin position="52"/>
        <end position="165"/>
    </location>
</feature>
<accession>A0ABV8IFU4</accession>
<dbReference type="EMBL" id="JBHSBM010000037">
    <property type="protein sequence ID" value="MFC4061857.1"/>
    <property type="molecule type" value="Genomic_DNA"/>
</dbReference>
<evidence type="ECO:0000259" key="3">
    <source>
        <dbReference type="Pfam" id="PF13581"/>
    </source>
</evidence>
<reference evidence="5" key="1">
    <citation type="journal article" date="2019" name="Int. J. Syst. Evol. Microbiol.">
        <title>The Global Catalogue of Microorganisms (GCM) 10K type strain sequencing project: providing services to taxonomists for standard genome sequencing and annotation.</title>
        <authorList>
            <consortium name="The Broad Institute Genomics Platform"/>
            <consortium name="The Broad Institute Genome Sequencing Center for Infectious Disease"/>
            <person name="Wu L."/>
            <person name="Ma J."/>
        </authorList>
    </citation>
    <scope>NUCLEOTIDE SEQUENCE [LARGE SCALE GENOMIC DNA]</scope>
    <source>
        <strain evidence="5">TBRC 4489</strain>
    </source>
</reference>
<dbReference type="Proteomes" id="UP001595850">
    <property type="component" value="Unassembled WGS sequence"/>
</dbReference>
<keyword evidence="5" id="KW-1185">Reference proteome</keyword>
<dbReference type="GO" id="GO:0005524">
    <property type="term" value="F:ATP binding"/>
    <property type="evidence" value="ECO:0007669"/>
    <property type="project" value="UniProtKB-KW"/>
</dbReference>